<evidence type="ECO:0000256" key="5">
    <source>
        <dbReference type="SAM" id="Phobius"/>
    </source>
</evidence>
<dbReference type="InterPro" id="IPR038765">
    <property type="entry name" value="Papain-like_cys_pep_sf"/>
</dbReference>
<keyword evidence="2" id="KW-0645">Protease</keyword>
<reference evidence="7" key="1">
    <citation type="submission" date="2020-01" db="EMBL/GenBank/DDBJ databases">
        <authorList>
            <person name="Meier V. D."/>
            <person name="Meier V D."/>
        </authorList>
    </citation>
    <scope>NUCLEOTIDE SEQUENCE</scope>
    <source>
        <strain evidence="7">HLG_WM_MAG_05</strain>
    </source>
</reference>
<evidence type="ECO:0000256" key="3">
    <source>
        <dbReference type="ARBA" id="ARBA00022801"/>
    </source>
</evidence>
<dbReference type="AlphaFoldDB" id="A0A6S6S989"/>
<proteinExistence type="inferred from homology"/>
<keyword evidence="5" id="KW-0812">Transmembrane</keyword>
<accession>A0A6S6S989</accession>
<dbReference type="InterPro" id="IPR000064">
    <property type="entry name" value="NLP_P60_dom"/>
</dbReference>
<gene>
    <name evidence="7" type="ORF">HELGO_WM10718</name>
</gene>
<dbReference type="GO" id="GO:0006508">
    <property type="term" value="P:proteolysis"/>
    <property type="evidence" value="ECO:0007669"/>
    <property type="project" value="UniProtKB-KW"/>
</dbReference>
<dbReference type="PANTHER" id="PTHR47053:SF1">
    <property type="entry name" value="MUREIN DD-ENDOPEPTIDASE MEPH-RELATED"/>
    <property type="match status" value="1"/>
</dbReference>
<organism evidence="7">
    <name type="scientific">uncultured Sulfurovum sp</name>
    <dbReference type="NCBI Taxonomy" id="269237"/>
    <lineage>
        <taxon>Bacteria</taxon>
        <taxon>Pseudomonadati</taxon>
        <taxon>Campylobacterota</taxon>
        <taxon>Epsilonproteobacteria</taxon>
        <taxon>Campylobacterales</taxon>
        <taxon>Sulfurovaceae</taxon>
        <taxon>Sulfurovum</taxon>
        <taxon>environmental samples</taxon>
    </lineage>
</organism>
<protein>
    <submittedName>
        <fullName evidence="7">NLP/P60 family protein</fullName>
    </submittedName>
</protein>
<keyword evidence="5" id="KW-0472">Membrane</keyword>
<evidence type="ECO:0000256" key="1">
    <source>
        <dbReference type="ARBA" id="ARBA00007074"/>
    </source>
</evidence>
<dbReference type="GO" id="GO:0008234">
    <property type="term" value="F:cysteine-type peptidase activity"/>
    <property type="evidence" value="ECO:0007669"/>
    <property type="project" value="UniProtKB-KW"/>
</dbReference>
<name>A0A6S6S989_9BACT</name>
<feature type="transmembrane region" description="Helical" evidence="5">
    <location>
        <begin position="6"/>
        <end position="25"/>
    </location>
</feature>
<dbReference type="PANTHER" id="PTHR47053">
    <property type="entry name" value="MUREIN DD-ENDOPEPTIDASE MEPH-RELATED"/>
    <property type="match status" value="1"/>
</dbReference>
<dbReference type="EMBL" id="CACVAU010000008">
    <property type="protein sequence ID" value="CAA6802766.1"/>
    <property type="molecule type" value="Genomic_DNA"/>
</dbReference>
<evidence type="ECO:0000313" key="7">
    <source>
        <dbReference type="EMBL" id="CAA6802766.1"/>
    </source>
</evidence>
<keyword evidence="5" id="KW-1133">Transmembrane helix</keyword>
<dbReference type="PROSITE" id="PS51935">
    <property type="entry name" value="NLPC_P60"/>
    <property type="match status" value="1"/>
</dbReference>
<evidence type="ECO:0000256" key="4">
    <source>
        <dbReference type="ARBA" id="ARBA00022807"/>
    </source>
</evidence>
<dbReference type="Pfam" id="PF00877">
    <property type="entry name" value="NLPC_P60"/>
    <property type="match status" value="1"/>
</dbReference>
<comment type="similarity">
    <text evidence="1">Belongs to the peptidase C40 family.</text>
</comment>
<sequence length="243" mass="27814">MILFKNTLLFIIAIQIMVLIQIVSIKKWNLHESFHHFTSNFNFKFYNSPPQLSPEEYKFFSTLSESTEIKLEEHDTNLLQNQFFTLGQGHIRKAIKDDVESTAKNLLGTPYVWGATGPNKFDCSGFTQEVFCQAGIQIPRNSRAQAKVGKYIPLKSLKRGDMVFFATNKRNPTRITHVGIYLSNGNFIHASSGGKRVIISSLFKSNYYKNSFILGRRIIRGHKTKQIAEVLSYNNQKQITVNL</sequence>
<dbReference type="InterPro" id="IPR051202">
    <property type="entry name" value="Peptidase_C40"/>
</dbReference>
<evidence type="ECO:0000256" key="2">
    <source>
        <dbReference type="ARBA" id="ARBA00022670"/>
    </source>
</evidence>
<dbReference type="SUPFAM" id="SSF54001">
    <property type="entry name" value="Cysteine proteinases"/>
    <property type="match status" value="1"/>
</dbReference>
<feature type="domain" description="NlpC/P60" evidence="6">
    <location>
        <begin position="93"/>
        <end position="219"/>
    </location>
</feature>
<keyword evidence="4" id="KW-0788">Thiol protease</keyword>
<keyword evidence="3" id="KW-0378">Hydrolase</keyword>
<evidence type="ECO:0000259" key="6">
    <source>
        <dbReference type="PROSITE" id="PS51935"/>
    </source>
</evidence>
<dbReference type="Gene3D" id="3.90.1720.10">
    <property type="entry name" value="endopeptidase domain like (from Nostoc punctiforme)"/>
    <property type="match status" value="1"/>
</dbReference>